<keyword evidence="6" id="KW-0677">Repeat</keyword>
<evidence type="ECO:0000259" key="15">
    <source>
        <dbReference type="PROSITE" id="PS50287"/>
    </source>
</evidence>
<evidence type="ECO:0000256" key="5">
    <source>
        <dbReference type="ARBA" id="ARBA00022729"/>
    </source>
</evidence>
<feature type="region of interest" description="Disordered" evidence="12">
    <location>
        <begin position="447"/>
        <end position="467"/>
    </location>
</feature>
<evidence type="ECO:0000256" key="7">
    <source>
        <dbReference type="ARBA" id="ARBA00022989"/>
    </source>
</evidence>
<feature type="domain" description="SRCR" evidence="15">
    <location>
        <begin position="138"/>
        <end position="239"/>
    </location>
</feature>
<keyword evidence="8 13" id="KW-0472">Membrane</keyword>
<feature type="compositionally biased region" description="Polar residues" evidence="12">
    <location>
        <begin position="584"/>
        <end position="598"/>
    </location>
</feature>
<feature type="domain" description="SRCR" evidence="15">
    <location>
        <begin position="42"/>
        <end position="134"/>
    </location>
</feature>
<dbReference type="PRINTS" id="PR00258">
    <property type="entry name" value="SPERACTRCPTR"/>
</dbReference>
<evidence type="ECO:0000256" key="10">
    <source>
        <dbReference type="ARBA" id="ARBA00023180"/>
    </source>
</evidence>
<evidence type="ECO:0000313" key="16">
    <source>
        <dbReference type="Ensembl" id="ENSHHUP00000060389.1"/>
    </source>
</evidence>
<dbReference type="SMART" id="SM00202">
    <property type="entry name" value="SR"/>
    <property type="match status" value="2"/>
</dbReference>
<accession>A0A4W5PHW9</accession>
<feature type="compositionally biased region" description="Low complexity" evidence="12">
    <location>
        <begin position="546"/>
        <end position="557"/>
    </location>
</feature>
<evidence type="ECO:0000256" key="2">
    <source>
        <dbReference type="ARBA" id="ARBA00004613"/>
    </source>
</evidence>
<feature type="compositionally biased region" description="Basic and acidic residues" evidence="12">
    <location>
        <begin position="599"/>
        <end position="621"/>
    </location>
</feature>
<feature type="disulfide bond" evidence="11">
    <location>
        <begin position="177"/>
        <end position="238"/>
    </location>
</feature>
<dbReference type="STRING" id="62062.ENSHHUP00000060389"/>
<dbReference type="PROSITE" id="PS00420">
    <property type="entry name" value="SRCR_1"/>
    <property type="match status" value="1"/>
</dbReference>
<dbReference type="FunFam" id="3.10.250.10:FF:000002">
    <property type="entry name" value="Scavenger receptor cysteine-rich type 1 protein M130"/>
    <property type="match status" value="1"/>
</dbReference>
<dbReference type="GO" id="GO:0005615">
    <property type="term" value="C:extracellular space"/>
    <property type="evidence" value="ECO:0007669"/>
    <property type="project" value="TreeGrafter"/>
</dbReference>
<dbReference type="GeneTree" id="ENSGT00950000183145"/>
<keyword evidence="5 14" id="KW-0732">Signal</keyword>
<keyword evidence="3" id="KW-0964">Secreted</keyword>
<evidence type="ECO:0000313" key="17">
    <source>
        <dbReference type="Proteomes" id="UP000314982"/>
    </source>
</evidence>
<feature type="domain" description="SRCR" evidence="15">
    <location>
        <begin position="244"/>
        <end position="343"/>
    </location>
</feature>
<evidence type="ECO:0000256" key="13">
    <source>
        <dbReference type="SAM" id="Phobius"/>
    </source>
</evidence>
<dbReference type="AlphaFoldDB" id="A0A4W5PHW9"/>
<feature type="transmembrane region" description="Helical" evidence="13">
    <location>
        <begin position="384"/>
        <end position="406"/>
    </location>
</feature>
<evidence type="ECO:0000256" key="9">
    <source>
        <dbReference type="ARBA" id="ARBA00023157"/>
    </source>
</evidence>
<evidence type="ECO:0000256" key="1">
    <source>
        <dbReference type="ARBA" id="ARBA00004167"/>
    </source>
</evidence>
<feature type="disulfide bond" evidence="11">
    <location>
        <begin position="312"/>
        <end position="322"/>
    </location>
</feature>
<keyword evidence="4 13" id="KW-0812">Transmembrane</keyword>
<name>A0A4W5PHW9_9TELE</name>
<organism evidence="16 17">
    <name type="scientific">Hucho hucho</name>
    <name type="common">huchen</name>
    <dbReference type="NCBI Taxonomy" id="62062"/>
    <lineage>
        <taxon>Eukaryota</taxon>
        <taxon>Metazoa</taxon>
        <taxon>Chordata</taxon>
        <taxon>Craniata</taxon>
        <taxon>Vertebrata</taxon>
        <taxon>Euteleostomi</taxon>
        <taxon>Actinopterygii</taxon>
        <taxon>Neopterygii</taxon>
        <taxon>Teleostei</taxon>
        <taxon>Protacanthopterygii</taxon>
        <taxon>Salmoniformes</taxon>
        <taxon>Salmonidae</taxon>
        <taxon>Salmoninae</taxon>
        <taxon>Hucho</taxon>
    </lineage>
</organism>
<evidence type="ECO:0000256" key="8">
    <source>
        <dbReference type="ARBA" id="ARBA00023136"/>
    </source>
</evidence>
<comment type="caution">
    <text evidence="11">Lacks conserved residue(s) required for the propagation of feature annotation.</text>
</comment>
<dbReference type="FunFam" id="3.10.250.10:FF:000016">
    <property type="entry name" value="Scavenger receptor cysteine-rich protein type 12"/>
    <property type="match status" value="1"/>
</dbReference>
<reference evidence="16" key="3">
    <citation type="submission" date="2025-09" db="UniProtKB">
        <authorList>
            <consortium name="Ensembl"/>
        </authorList>
    </citation>
    <scope>IDENTIFICATION</scope>
</reference>
<evidence type="ECO:0000256" key="11">
    <source>
        <dbReference type="PROSITE-ProRule" id="PRU00196"/>
    </source>
</evidence>
<feature type="signal peptide" evidence="14">
    <location>
        <begin position="1"/>
        <end position="18"/>
    </location>
</feature>
<sequence length="651" mass="72151">MNLVKLILILQTLQSCQAYKDDSSQTGKRASQSDLDKNQTEPYITQQSNACSWSPRILRAEKWTSVTFTAEYRDQVANQICMELGCGGVYSLSETSAPPDSTCLTNCTYHEYRLQNCSHVVRINCSMVSDVVCEHQAVRLAEGEHRCAGRVELWREGQQWGTVCDDEWDLRDADVVCAQLGCGYALSVTKQGGAFPQGKDSIYLDELNCTGKEGNLWQCPASREKHDCGHKEDAGVVCSELKAVRLTGGVDRCSGKVEIHRNGSWGTVCDVCWGMDEAAMVCSMLGCGEPFRYVAFNPPFTHNDGTLWYYKCKSSHTNLWQCEEFANKTLWCTDSKAAALICSGSHGRYIPVTTEAATTVLSRTPGPVTTASVSNDGFPFSMSLELLGCISLSFLLLMALVTNALLCCHYRRRDAVLVQQRHAKLQTPTEHHDKDYRDSVNLIKVTTSSPTENDVPSNPRYQWTQSSVDSTSVDTDYEQWDLSTETAVHMTTFQNSIRYKQDTRNPFMRATALDSLSEEAHGGDNDNVFIGDIVDQDPGCNIGPPSVDSFDSSSTSSEECYENTGKDVENLVTSEGMDPWQPPVTHNANNHLMPSRNPDQTHSHDQGVSDGKSGDYEEEGHLYSPDPNQSSSEGDYDDIANYLDSNPEQGY</sequence>
<keyword evidence="9 11" id="KW-1015">Disulfide bond</keyword>
<dbReference type="Pfam" id="PF00530">
    <property type="entry name" value="SRCR"/>
    <property type="match status" value="2"/>
</dbReference>
<evidence type="ECO:0000256" key="6">
    <source>
        <dbReference type="ARBA" id="ARBA00022737"/>
    </source>
</evidence>
<reference evidence="17" key="1">
    <citation type="submission" date="2018-06" db="EMBL/GenBank/DDBJ databases">
        <title>Genome assembly of Danube salmon.</title>
        <authorList>
            <person name="Macqueen D.J."/>
            <person name="Gundappa M.K."/>
        </authorList>
    </citation>
    <scope>NUCLEOTIDE SEQUENCE [LARGE SCALE GENOMIC DNA]</scope>
</reference>
<dbReference type="GO" id="GO:0004252">
    <property type="term" value="F:serine-type endopeptidase activity"/>
    <property type="evidence" value="ECO:0007669"/>
    <property type="project" value="TreeGrafter"/>
</dbReference>
<dbReference type="PANTHER" id="PTHR48071">
    <property type="entry name" value="SRCR DOMAIN-CONTAINING PROTEIN"/>
    <property type="match status" value="1"/>
</dbReference>
<dbReference type="SUPFAM" id="SSF56487">
    <property type="entry name" value="SRCR-like"/>
    <property type="match status" value="2"/>
</dbReference>
<keyword evidence="17" id="KW-1185">Reference proteome</keyword>
<comment type="subcellular location">
    <subcellularLocation>
        <location evidence="1">Membrane</location>
        <topology evidence="1">Single-pass membrane protein</topology>
    </subcellularLocation>
    <subcellularLocation>
        <location evidence="2">Secreted</location>
    </subcellularLocation>
</comment>
<dbReference type="PANTHER" id="PTHR48071:SF15">
    <property type="entry name" value="SRCR DOMAIN-CONTAINING PROTEIN"/>
    <property type="match status" value="1"/>
</dbReference>
<evidence type="ECO:0000256" key="4">
    <source>
        <dbReference type="ARBA" id="ARBA00022692"/>
    </source>
</evidence>
<feature type="disulfide bond" evidence="11">
    <location>
        <begin position="209"/>
        <end position="219"/>
    </location>
</feature>
<evidence type="ECO:0000256" key="12">
    <source>
        <dbReference type="SAM" id="MobiDB-lite"/>
    </source>
</evidence>
<dbReference type="InterPro" id="IPR036772">
    <property type="entry name" value="SRCR-like_dom_sf"/>
</dbReference>
<feature type="disulfide bond" evidence="11">
    <location>
        <begin position="164"/>
        <end position="228"/>
    </location>
</feature>
<dbReference type="GO" id="GO:0005886">
    <property type="term" value="C:plasma membrane"/>
    <property type="evidence" value="ECO:0007669"/>
    <property type="project" value="TreeGrafter"/>
</dbReference>
<dbReference type="Ensembl" id="ENSHHUT00000062450.1">
    <property type="protein sequence ID" value="ENSHHUP00000060389.1"/>
    <property type="gene ID" value="ENSHHUG00000035817.1"/>
</dbReference>
<keyword evidence="7 13" id="KW-1133">Transmembrane helix</keyword>
<dbReference type="InterPro" id="IPR001190">
    <property type="entry name" value="SRCR"/>
</dbReference>
<dbReference type="Gene3D" id="3.10.250.10">
    <property type="entry name" value="SRCR-like domain"/>
    <property type="match status" value="2"/>
</dbReference>
<proteinExistence type="predicted"/>
<protein>
    <recommendedName>
        <fullName evidence="15">SRCR domain-containing protein</fullName>
    </recommendedName>
</protein>
<dbReference type="GO" id="GO:0031638">
    <property type="term" value="P:zymogen activation"/>
    <property type="evidence" value="ECO:0007669"/>
    <property type="project" value="TreeGrafter"/>
</dbReference>
<evidence type="ECO:0000256" key="3">
    <source>
        <dbReference type="ARBA" id="ARBA00022525"/>
    </source>
</evidence>
<dbReference type="Proteomes" id="UP000314982">
    <property type="component" value="Unassembled WGS sequence"/>
</dbReference>
<dbReference type="PROSITE" id="PS51257">
    <property type="entry name" value="PROKAR_LIPOPROTEIN"/>
    <property type="match status" value="1"/>
</dbReference>
<feature type="compositionally biased region" description="Polar residues" evidence="12">
    <location>
        <begin position="447"/>
        <end position="465"/>
    </location>
</feature>
<feature type="chain" id="PRO_5021230172" description="SRCR domain-containing protein" evidence="14">
    <location>
        <begin position="19"/>
        <end position="651"/>
    </location>
</feature>
<keyword evidence="10" id="KW-0325">Glycoprotein</keyword>
<evidence type="ECO:0000256" key="14">
    <source>
        <dbReference type="SAM" id="SignalP"/>
    </source>
</evidence>
<feature type="region of interest" description="Disordered" evidence="12">
    <location>
        <begin position="528"/>
        <end position="651"/>
    </location>
</feature>
<feature type="disulfide bond" evidence="11">
    <location>
        <begin position="107"/>
        <end position="117"/>
    </location>
</feature>
<dbReference type="PROSITE" id="PS50287">
    <property type="entry name" value="SRCR_2"/>
    <property type="match status" value="3"/>
</dbReference>
<reference evidence="16" key="2">
    <citation type="submission" date="2025-08" db="UniProtKB">
        <authorList>
            <consortium name="Ensembl"/>
        </authorList>
    </citation>
    <scope>IDENTIFICATION</scope>
</reference>